<accession>A0A5R8QAM3</accession>
<proteinExistence type="predicted"/>
<dbReference type="EMBL" id="VBWP01000006">
    <property type="protein sequence ID" value="TLG72930.1"/>
    <property type="molecule type" value="Genomic_DNA"/>
</dbReference>
<organism evidence="2 3">
    <name type="scientific">Culicoidibacter larvae</name>
    <dbReference type="NCBI Taxonomy" id="2579976"/>
    <lineage>
        <taxon>Bacteria</taxon>
        <taxon>Bacillati</taxon>
        <taxon>Bacillota</taxon>
        <taxon>Culicoidibacteria</taxon>
        <taxon>Culicoidibacterales</taxon>
        <taxon>Culicoidibacteraceae</taxon>
        <taxon>Culicoidibacter</taxon>
    </lineage>
</organism>
<gene>
    <name evidence="2" type="ORF">FEZ08_07740</name>
</gene>
<dbReference type="InterPro" id="IPR052712">
    <property type="entry name" value="Acid_resist_chaperone_HdeD"/>
</dbReference>
<keyword evidence="1" id="KW-0472">Membrane</keyword>
<sequence>MKTQSKVLLGVEAAIFFIIAIAAIAWPGITDILLVYFAGAALLVSGIAALIQSFGLKGVPGRGVIIFSGILGVILGLVLLFANPITGTLILVYTLLFWFIMTSITQIVVASQIKGGWAVFSIILNVIVILLSIWGFFDVTFALGVYFWTIALAFMFLAVSKLMQIFIPQAPSV</sequence>
<reference evidence="2 3" key="1">
    <citation type="submission" date="2019-05" db="EMBL/GenBank/DDBJ databases">
        <title>Culicoidintestinum kansasii gen. nov., sp. nov. from the gastrointestinal tract of the biting midge, Culicoides sonorensis.</title>
        <authorList>
            <person name="Neupane S."/>
            <person name="Ghosh A."/>
            <person name="Gunther S."/>
            <person name="Martin K."/>
            <person name="Zurek L."/>
        </authorList>
    </citation>
    <scope>NUCLEOTIDE SEQUENCE [LARGE SCALE GENOMIC DNA]</scope>
    <source>
        <strain evidence="2 3">CS-1</strain>
    </source>
</reference>
<dbReference type="AlphaFoldDB" id="A0A5R8QAM3"/>
<feature type="transmembrane region" description="Helical" evidence="1">
    <location>
        <begin position="88"/>
        <end position="110"/>
    </location>
</feature>
<dbReference type="InterPro" id="IPR005325">
    <property type="entry name" value="DUF308_memb"/>
</dbReference>
<evidence type="ECO:0000313" key="2">
    <source>
        <dbReference type="EMBL" id="TLG72930.1"/>
    </source>
</evidence>
<dbReference type="Proteomes" id="UP000306912">
    <property type="component" value="Unassembled WGS sequence"/>
</dbReference>
<keyword evidence="1" id="KW-0812">Transmembrane</keyword>
<dbReference type="PANTHER" id="PTHR34989">
    <property type="entry name" value="PROTEIN HDED"/>
    <property type="match status" value="1"/>
</dbReference>
<keyword evidence="3" id="KW-1185">Reference proteome</keyword>
<name>A0A5R8QAM3_9FIRM</name>
<dbReference type="PANTHER" id="PTHR34989:SF1">
    <property type="entry name" value="PROTEIN HDED"/>
    <property type="match status" value="1"/>
</dbReference>
<evidence type="ECO:0008006" key="4">
    <source>
        <dbReference type="Google" id="ProtNLM"/>
    </source>
</evidence>
<keyword evidence="1" id="KW-1133">Transmembrane helix</keyword>
<feature type="transmembrane region" description="Helical" evidence="1">
    <location>
        <begin position="32"/>
        <end position="51"/>
    </location>
</feature>
<evidence type="ECO:0000313" key="3">
    <source>
        <dbReference type="Proteomes" id="UP000306912"/>
    </source>
</evidence>
<feature type="transmembrane region" description="Helical" evidence="1">
    <location>
        <begin position="143"/>
        <end position="163"/>
    </location>
</feature>
<dbReference type="InParanoid" id="A0A5R8QAM3"/>
<evidence type="ECO:0000256" key="1">
    <source>
        <dbReference type="SAM" id="Phobius"/>
    </source>
</evidence>
<dbReference type="GO" id="GO:0005886">
    <property type="term" value="C:plasma membrane"/>
    <property type="evidence" value="ECO:0007669"/>
    <property type="project" value="TreeGrafter"/>
</dbReference>
<dbReference type="Pfam" id="PF03729">
    <property type="entry name" value="DUF308"/>
    <property type="match status" value="1"/>
</dbReference>
<feature type="transmembrane region" description="Helical" evidence="1">
    <location>
        <begin position="117"/>
        <end position="137"/>
    </location>
</feature>
<feature type="transmembrane region" description="Helical" evidence="1">
    <location>
        <begin position="63"/>
        <end position="82"/>
    </location>
</feature>
<protein>
    <recommendedName>
        <fullName evidence="4">HdeD family acid-resistance protein</fullName>
    </recommendedName>
</protein>
<comment type="caution">
    <text evidence="2">The sequence shown here is derived from an EMBL/GenBank/DDBJ whole genome shotgun (WGS) entry which is preliminary data.</text>
</comment>
<dbReference type="RefSeq" id="WP_138191156.1">
    <property type="nucleotide sequence ID" value="NZ_VBWP01000006.1"/>
</dbReference>
<feature type="transmembrane region" description="Helical" evidence="1">
    <location>
        <begin position="7"/>
        <end position="26"/>
    </location>
</feature>